<dbReference type="EMBL" id="OR769223">
    <property type="protein sequence ID" value="WQJ53746.1"/>
    <property type="molecule type" value="Genomic_DNA"/>
</dbReference>
<reference evidence="2 3" key="1">
    <citation type="submission" date="2023-11" db="EMBL/GenBank/DDBJ databases">
        <authorList>
            <person name="Cook R."/>
            <person name="Crisci M."/>
            <person name="Pye H."/>
            <person name="Adriaenssens E."/>
            <person name="Santini J."/>
        </authorList>
    </citation>
    <scope>NUCLEOTIDE SEQUENCE [LARGE SCALE GENOMIC DNA]</scope>
    <source>
        <strain evidence="2">Lak_Megaphage_Sonny</strain>
    </source>
</reference>
<feature type="transmembrane region" description="Helical" evidence="1">
    <location>
        <begin position="6"/>
        <end position="29"/>
    </location>
</feature>
<accession>A0ABZ0Z3T7</accession>
<proteinExistence type="predicted"/>
<keyword evidence="1" id="KW-0812">Transmembrane</keyword>
<evidence type="ECO:0000313" key="3">
    <source>
        <dbReference type="Proteomes" id="UP001358193"/>
    </source>
</evidence>
<sequence>MSTKNIIIIAIIGVIAIFGIAVASMYFSYNNQEVELRQQAEAQRGKVEANFDAMWKIISQQAQVTDEYKEAFKEIYPALIEGRYSQGDGTLMKWIQESNPDFDASLYKTLMQTIEIQRISFTKDQARMLDIIREHKTLCETYPGKWFISNKTPIEYTIISSTKSKITMETGIDDDVDLFGKKD</sequence>
<evidence type="ECO:0000256" key="1">
    <source>
        <dbReference type="SAM" id="Phobius"/>
    </source>
</evidence>
<evidence type="ECO:0000313" key="2">
    <source>
        <dbReference type="EMBL" id="WQJ53746.1"/>
    </source>
</evidence>
<name>A0ABZ0Z3T7_9CAUD</name>
<keyword evidence="3" id="KW-1185">Reference proteome</keyword>
<keyword evidence="1" id="KW-0472">Membrane</keyword>
<protein>
    <submittedName>
        <fullName evidence="2">Virion structural protein</fullName>
    </submittedName>
</protein>
<organism evidence="2 3">
    <name type="scientific">phage Lak_Megaphage_Sonny</name>
    <dbReference type="NCBI Taxonomy" id="3109229"/>
    <lineage>
        <taxon>Viruses</taxon>
        <taxon>Duplodnaviria</taxon>
        <taxon>Heunggongvirae</taxon>
        <taxon>Uroviricota</taxon>
        <taxon>Caudoviricetes</taxon>
        <taxon>Caudoviricetes code 15 clade</taxon>
    </lineage>
</organism>
<dbReference type="Proteomes" id="UP001358193">
    <property type="component" value="Segment"/>
</dbReference>
<keyword evidence="1" id="KW-1133">Transmembrane helix</keyword>